<dbReference type="EMBL" id="MBTA01000027">
    <property type="protein sequence ID" value="RKD13735.1"/>
    <property type="molecule type" value="Genomic_DNA"/>
</dbReference>
<comment type="caution">
    <text evidence="1">The sequence shown here is derived from an EMBL/GenBank/DDBJ whole genome shotgun (WGS) entry which is preliminary data.</text>
</comment>
<dbReference type="AlphaFoldDB" id="A0A419S371"/>
<sequence length="81" mass="9373">MRVVAELPHPDCKITIFSMNNKYIIKFEQGTLEQTFKLAEMDVLNGVDGVFEILDESFISAVVAGFKDMRKNFMDAYQRYN</sequence>
<reference evidence="1 2" key="1">
    <citation type="submission" date="2016-07" db="EMBL/GenBank/DDBJ databases">
        <title>Genome of Pelobium manganitolerans.</title>
        <authorList>
            <person name="Wu S."/>
            <person name="Wang G."/>
        </authorList>
    </citation>
    <scope>NUCLEOTIDE SEQUENCE [LARGE SCALE GENOMIC DNA]</scope>
    <source>
        <strain evidence="1 2">YS-25</strain>
    </source>
</reference>
<proteinExistence type="predicted"/>
<evidence type="ECO:0000313" key="1">
    <source>
        <dbReference type="EMBL" id="RKD13735.1"/>
    </source>
</evidence>
<organism evidence="1 2">
    <name type="scientific">Pelobium manganitolerans</name>
    <dbReference type="NCBI Taxonomy" id="1842495"/>
    <lineage>
        <taxon>Bacteria</taxon>
        <taxon>Pseudomonadati</taxon>
        <taxon>Bacteroidota</taxon>
        <taxon>Sphingobacteriia</taxon>
        <taxon>Sphingobacteriales</taxon>
        <taxon>Sphingobacteriaceae</taxon>
        <taxon>Pelobium</taxon>
    </lineage>
</organism>
<keyword evidence="2" id="KW-1185">Reference proteome</keyword>
<dbReference type="OrthoDB" id="1467713at2"/>
<evidence type="ECO:0000313" key="2">
    <source>
        <dbReference type="Proteomes" id="UP000283433"/>
    </source>
</evidence>
<accession>A0A419S371</accession>
<gene>
    <name evidence="1" type="ORF">BCY91_09200</name>
</gene>
<dbReference type="Proteomes" id="UP000283433">
    <property type="component" value="Unassembled WGS sequence"/>
</dbReference>
<dbReference type="RefSeq" id="WP_120182641.1">
    <property type="nucleotide sequence ID" value="NZ_CBINCU010000007.1"/>
</dbReference>
<name>A0A419S371_9SPHI</name>
<protein>
    <submittedName>
        <fullName evidence="1">Uncharacterized protein</fullName>
    </submittedName>
</protein>